<dbReference type="EMBL" id="SRLA01000002">
    <property type="protein sequence ID" value="TGE08748.1"/>
    <property type="molecule type" value="Genomic_DNA"/>
</dbReference>
<dbReference type="AlphaFoldDB" id="A0A4Z0PA19"/>
<protein>
    <submittedName>
        <fullName evidence="1">Uncharacterized protein</fullName>
    </submittedName>
</protein>
<name>A0A4Z0PA19_9BACT</name>
<organism evidence="1 2">
    <name type="scientific">Hymenobacter fodinae</name>
    <dbReference type="NCBI Taxonomy" id="2510796"/>
    <lineage>
        <taxon>Bacteria</taxon>
        <taxon>Pseudomonadati</taxon>
        <taxon>Bacteroidota</taxon>
        <taxon>Cytophagia</taxon>
        <taxon>Cytophagales</taxon>
        <taxon>Hymenobacteraceae</taxon>
        <taxon>Hymenobacter</taxon>
    </lineage>
</organism>
<dbReference type="Pfam" id="PF20459">
    <property type="entry name" value="DUF6712"/>
    <property type="match status" value="1"/>
</dbReference>
<reference evidence="1 2" key="1">
    <citation type="submission" date="2019-04" db="EMBL/GenBank/DDBJ databases">
        <authorList>
            <person name="Feng G."/>
            <person name="Zhang J."/>
            <person name="Zhu H."/>
        </authorList>
    </citation>
    <scope>NUCLEOTIDE SEQUENCE [LARGE SCALE GENOMIC DNA]</scope>
    <source>
        <strain evidence="1 2">92R-1</strain>
    </source>
</reference>
<comment type="caution">
    <text evidence="1">The sequence shown here is derived from an EMBL/GenBank/DDBJ whole genome shotgun (WGS) entry which is preliminary data.</text>
</comment>
<dbReference type="Proteomes" id="UP000298337">
    <property type="component" value="Unassembled WGS sequence"/>
</dbReference>
<gene>
    <name evidence="1" type="ORF">EU556_13765</name>
</gene>
<accession>A0A4Z0PA19</accession>
<evidence type="ECO:0000313" key="1">
    <source>
        <dbReference type="EMBL" id="TGE08748.1"/>
    </source>
</evidence>
<evidence type="ECO:0000313" key="2">
    <source>
        <dbReference type="Proteomes" id="UP000298337"/>
    </source>
</evidence>
<keyword evidence="2" id="KW-1185">Reference proteome</keyword>
<sequence>MKPKLSDFPALVAFSKSIEAGQIEPFMNDARLLDLLPLLGYGLLEQIDKLEEKPVKDWGQIVLEDTLPGTYATRHERVYRALVPKPEQDVPESPTQANPEEWVYEPLRTLWVHYLHPYWVQAGYSRFFNQHGINVVKAGITVPLDSEKNSYAPASPAQRAQVQAAIDSKAEALYSRLSVFLKSSGLLPDSTDTCSPNTRRRRRKVRGV</sequence>
<proteinExistence type="predicted"/>
<dbReference type="InterPro" id="IPR046558">
    <property type="entry name" value="DUF6712"/>
</dbReference>
<dbReference type="RefSeq" id="WP_135434658.1">
    <property type="nucleotide sequence ID" value="NZ_SRLA01000002.1"/>
</dbReference>